<evidence type="ECO:0000256" key="5">
    <source>
        <dbReference type="ARBA" id="ARBA00022884"/>
    </source>
</evidence>
<dbReference type="Gene3D" id="3.30.230.10">
    <property type="match status" value="1"/>
</dbReference>
<keyword evidence="5 6" id="KW-0694">RNA-binding</keyword>
<comment type="caution">
    <text evidence="8">The sequence shown here is derived from an EMBL/GenBank/DDBJ whole genome shotgun (WGS) entry which is preliminary data.</text>
</comment>
<protein>
    <recommendedName>
        <fullName evidence="6 7">Ribonuclease P protein component</fullName>
        <shortName evidence="6">RNase P protein</shortName>
        <shortName evidence="6">RNaseP protein</shortName>
        <ecNumber evidence="6 7">3.1.26.5</ecNumber>
    </recommendedName>
    <alternativeName>
        <fullName evidence="6">Protein C5</fullName>
    </alternativeName>
</protein>
<keyword evidence="2 6" id="KW-0540">Nuclease</keyword>
<accession>A0A502M2I5</accession>
<evidence type="ECO:0000256" key="7">
    <source>
        <dbReference type="NCBIfam" id="TIGR00188"/>
    </source>
</evidence>
<dbReference type="PANTHER" id="PTHR33992:SF1">
    <property type="entry name" value="RIBONUCLEASE P PROTEIN COMPONENT"/>
    <property type="match status" value="1"/>
</dbReference>
<dbReference type="Pfam" id="PF00825">
    <property type="entry name" value="Ribonuclease_P"/>
    <property type="match status" value="1"/>
</dbReference>
<reference evidence="8 9" key="1">
    <citation type="submission" date="2019-06" db="EMBL/GenBank/DDBJ databases">
        <title>A comparative genomics study of ostrich specific Mycoplasmas.</title>
        <authorList>
            <person name="Botes A."/>
            <person name="Nel T."/>
        </authorList>
    </citation>
    <scope>NUCLEOTIDE SEQUENCE [LARGE SCALE GENOMIC DNA]</scope>
    <source>
        <strain evidence="8 9">Ms01</strain>
    </source>
</reference>
<keyword evidence="4 6" id="KW-0378">Hydrolase</keyword>
<dbReference type="GO" id="GO:0000049">
    <property type="term" value="F:tRNA binding"/>
    <property type="evidence" value="ECO:0007669"/>
    <property type="project" value="UniProtKB-UniRule"/>
</dbReference>
<dbReference type="AlphaFoldDB" id="A0A502M2I5"/>
<gene>
    <name evidence="6 8" type="primary">rnpA</name>
    <name evidence="8" type="ORF">FJM01_01335</name>
</gene>
<dbReference type="NCBIfam" id="TIGR00188">
    <property type="entry name" value="rnpA"/>
    <property type="match status" value="1"/>
</dbReference>
<dbReference type="GO" id="GO:0042781">
    <property type="term" value="F:3'-tRNA processing endoribonuclease activity"/>
    <property type="evidence" value="ECO:0007669"/>
    <property type="project" value="TreeGrafter"/>
</dbReference>
<dbReference type="EC" id="3.1.26.5" evidence="6 7"/>
<dbReference type="PANTHER" id="PTHR33992">
    <property type="entry name" value="RIBONUCLEASE P PROTEIN COMPONENT"/>
    <property type="match status" value="1"/>
</dbReference>
<evidence type="ECO:0000256" key="2">
    <source>
        <dbReference type="ARBA" id="ARBA00022722"/>
    </source>
</evidence>
<dbReference type="Proteomes" id="UP000317904">
    <property type="component" value="Unassembled WGS sequence"/>
</dbReference>
<comment type="function">
    <text evidence="6">RNaseP catalyzes the removal of the 5'-leader sequence from pre-tRNA to produce the mature 5'-terminus. It can also cleave other RNA substrates such as 4.5S RNA. The protein component plays an auxiliary but essential role in vivo by binding to the 5'-leader sequence and broadening the substrate specificity of the ribozyme.</text>
</comment>
<evidence type="ECO:0000313" key="8">
    <source>
        <dbReference type="EMBL" id="TPI02291.1"/>
    </source>
</evidence>
<dbReference type="InterPro" id="IPR020568">
    <property type="entry name" value="Ribosomal_Su5_D2-typ_SF"/>
</dbReference>
<comment type="subunit">
    <text evidence="6">Consists of a catalytic RNA component (M1 or rnpB) and a protein subunit.</text>
</comment>
<comment type="catalytic activity">
    <reaction evidence="6">
        <text>Endonucleolytic cleavage of RNA, removing 5'-extranucleotides from tRNA precursor.</text>
        <dbReference type="EC" id="3.1.26.5"/>
    </reaction>
</comment>
<sequence length="109" mass="13219">MNKKNIVKKNWEFQRILDKKKQVISENLIIYFNKADYFKVGISIPKQFANAVKRNHFKNQVRAILRMLDIEKINYETIIIARRGFLKLDWQHKIIEVKKLYERIIDGKK</sequence>
<dbReference type="GO" id="GO:0030677">
    <property type="term" value="C:ribonuclease P complex"/>
    <property type="evidence" value="ECO:0007669"/>
    <property type="project" value="TreeGrafter"/>
</dbReference>
<evidence type="ECO:0000256" key="4">
    <source>
        <dbReference type="ARBA" id="ARBA00022801"/>
    </source>
</evidence>
<dbReference type="InterPro" id="IPR000100">
    <property type="entry name" value="RNase_P"/>
</dbReference>
<evidence type="ECO:0000256" key="1">
    <source>
        <dbReference type="ARBA" id="ARBA00022694"/>
    </source>
</evidence>
<dbReference type="EMBL" id="VFSY01000022">
    <property type="protein sequence ID" value="TPI02291.1"/>
    <property type="molecule type" value="Genomic_DNA"/>
</dbReference>
<evidence type="ECO:0000256" key="6">
    <source>
        <dbReference type="HAMAP-Rule" id="MF_00227"/>
    </source>
</evidence>
<dbReference type="GO" id="GO:0001682">
    <property type="term" value="P:tRNA 5'-leader removal"/>
    <property type="evidence" value="ECO:0007669"/>
    <property type="project" value="UniProtKB-UniRule"/>
</dbReference>
<proteinExistence type="inferred from homology"/>
<evidence type="ECO:0000256" key="3">
    <source>
        <dbReference type="ARBA" id="ARBA00022759"/>
    </source>
</evidence>
<dbReference type="SUPFAM" id="SSF54211">
    <property type="entry name" value="Ribosomal protein S5 domain 2-like"/>
    <property type="match status" value="1"/>
</dbReference>
<comment type="similarity">
    <text evidence="6">Belongs to the RnpA family.</text>
</comment>
<keyword evidence="3 6" id="KW-0255">Endonuclease</keyword>
<evidence type="ECO:0000313" key="9">
    <source>
        <dbReference type="Proteomes" id="UP000317904"/>
    </source>
</evidence>
<keyword evidence="1 6" id="KW-0819">tRNA processing</keyword>
<dbReference type="HAMAP" id="MF_00227">
    <property type="entry name" value="RNase_P"/>
    <property type="match status" value="1"/>
</dbReference>
<dbReference type="GO" id="GO:0004526">
    <property type="term" value="F:ribonuclease P activity"/>
    <property type="evidence" value="ECO:0007669"/>
    <property type="project" value="UniProtKB-UniRule"/>
</dbReference>
<dbReference type="RefSeq" id="WP_140701007.1">
    <property type="nucleotide sequence ID" value="NZ_VFSY01000022.1"/>
</dbReference>
<organism evidence="8 9">
    <name type="scientific">Mycoplasma struthionis</name>
    <dbReference type="NCBI Taxonomy" id="538220"/>
    <lineage>
        <taxon>Bacteria</taxon>
        <taxon>Bacillati</taxon>
        <taxon>Mycoplasmatota</taxon>
        <taxon>Mollicutes</taxon>
        <taxon>Mycoplasmataceae</taxon>
        <taxon>Mycoplasma</taxon>
    </lineage>
</organism>
<dbReference type="InterPro" id="IPR014721">
    <property type="entry name" value="Ribsml_uS5_D2-typ_fold_subgr"/>
</dbReference>
<name>A0A502M2I5_9MOLU</name>